<sequence length="186" mass="21733">MYGTVPYFQDFPAIPHALLSEKLKEAVNWNMLDHDLNPRDLPCLFDEETTSWTNFTIEPEMRCFSVSNHSSIVFVDLPYFITRKYVSKVLARALTYGHDYENELIFDEKTVSLQIEPQIRRLKDMPCDNCVYNDVQKELSTNGSYYAYNIENLRSISSDGSHLSVEGLGRLKKLYQERIEQFLKIL</sequence>
<dbReference type="EMBL" id="CAJGYM010000022">
    <property type="protein sequence ID" value="CAD6191674.1"/>
    <property type="molecule type" value="Genomic_DNA"/>
</dbReference>
<evidence type="ECO:0008006" key="3">
    <source>
        <dbReference type="Google" id="ProtNLM"/>
    </source>
</evidence>
<organism evidence="1 2">
    <name type="scientific">Caenorhabditis auriculariae</name>
    <dbReference type="NCBI Taxonomy" id="2777116"/>
    <lineage>
        <taxon>Eukaryota</taxon>
        <taxon>Metazoa</taxon>
        <taxon>Ecdysozoa</taxon>
        <taxon>Nematoda</taxon>
        <taxon>Chromadorea</taxon>
        <taxon>Rhabditida</taxon>
        <taxon>Rhabditina</taxon>
        <taxon>Rhabditomorpha</taxon>
        <taxon>Rhabditoidea</taxon>
        <taxon>Rhabditidae</taxon>
        <taxon>Peloderinae</taxon>
        <taxon>Caenorhabditis</taxon>
    </lineage>
</organism>
<gene>
    <name evidence="1" type="ORF">CAUJ_LOCUS7593</name>
</gene>
<keyword evidence="2" id="KW-1185">Reference proteome</keyword>
<proteinExistence type="predicted"/>
<dbReference type="AlphaFoldDB" id="A0A8S1H879"/>
<evidence type="ECO:0000313" key="1">
    <source>
        <dbReference type="EMBL" id="CAD6191674.1"/>
    </source>
</evidence>
<dbReference type="Proteomes" id="UP000835052">
    <property type="component" value="Unassembled WGS sequence"/>
</dbReference>
<name>A0A8S1H879_9PELO</name>
<protein>
    <recommendedName>
        <fullName evidence="3">SGNH domain-containing protein</fullName>
    </recommendedName>
</protein>
<evidence type="ECO:0000313" key="2">
    <source>
        <dbReference type="Proteomes" id="UP000835052"/>
    </source>
</evidence>
<accession>A0A8S1H879</accession>
<reference evidence="1" key="1">
    <citation type="submission" date="2020-10" db="EMBL/GenBank/DDBJ databases">
        <authorList>
            <person name="Kikuchi T."/>
        </authorList>
    </citation>
    <scope>NUCLEOTIDE SEQUENCE</scope>
    <source>
        <strain evidence="1">NKZ352</strain>
    </source>
</reference>
<comment type="caution">
    <text evidence="1">The sequence shown here is derived from an EMBL/GenBank/DDBJ whole genome shotgun (WGS) entry which is preliminary data.</text>
</comment>